<feature type="signal peptide" evidence="1">
    <location>
        <begin position="1"/>
        <end position="31"/>
    </location>
</feature>
<organism evidence="2 3">
    <name type="scientific">Paucimonas lemoignei</name>
    <name type="common">Pseudomonas lemoignei</name>
    <dbReference type="NCBI Taxonomy" id="29443"/>
    <lineage>
        <taxon>Bacteria</taxon>
        <taxon>Pseudomonadati</taxon>
        <taxon>Pseudomonadota</taxon>
        <taxon>Betaproteobacteria</taxon>
        <taxon>Burkholderiales</taxon>
        <taxon>Burkholderiaceae</taxon>
        <taxon>Paucimonas</taxon>
    </lineage>
</organism>
<dbReference type="OrthoDB" id="8536886at2"/>
<keyword evidence="1" id="KW-0732">Signal</keyword>
<keyword evidence="3" id="KW-1185">Reference proteome</keyword>
<evidence type="ECO:0000313" key="2">
    <source>
        <dbReference type="EMBL" id="TCS36017.1"/>
    </source>
</evidence>
<accession>A0A4R3HSA3</accession>
<evidence type="ECO:0000256" key="1">
    <source>
        <dbReference type="SAM" id="SignalP"/>
    </source>
</evidence>
<feature type="chain" id="PRO_5020610705" evidence="1">
    <location>
        <begin position="32"/>
        <end position="130"/>
    </location>
</feature>
<reference evidence="2 3" key="1">
    <citation type="submission" date="2019-03" db="EMBL/GenBank/DDBJ databases">
        <title>Genomic Encyclopedia of Type Strains, Phase IV (KMG-IV): sequencing the most valuable type-strain genomes for metagenomic binning, comparative biology and taxonomic classification.</title>
        <authorList>
            <person name="Goeker M."/>
        </authorList>
    </citation>
    <scope>NUCLEOTIDE SEQUENCE [LARGE SCALE GENOMIC DNA]</scope>
    <source>
        <strain evidence="2 3">DSM 7445</strain>
    </source>
</reference>
<gene>
    <name evidence="2" type="ORF">EDC30_10881</name>
</gene>
<name>A0A4R3HSA3_PAULE</name>
<evidence type="ECO:0000313" key="3">
    <source>
        <dbReference type="Proteomes" id="UP000295382"/>
    </source>
</evidence>
<dbReference type="InterPro" id="IPR021333">
    <property type="entry name" value="DUF2946"/>
</dbReference>
<protein>
    <submittedName>
        <fullName evidence="2">DUF2946 family protein</fullName>
    </submittedName>
</protein>
<proteinExistence type="predicted"/>
<dbReference type="AlphaFoldDB" id="A0A4R3HSA3"/>
<dbReference type="Proteomes" id="UP000295382">
    <property type="component" value="Unassembled WGS sequence"/>
</dbReference>
<sequence>MTHTRLFRKITAAFACLAILMAALAPSISHALSDGGKPRSLWAEICSSAGLKLVKLDAGSPSSSHGEPISAFEHCPFCQAHGGMPALPQSASLILPAYVGTSSMPDLFYQAPRPLFVWASPQSRAPPYQS</sequence>
<dbReference type="EMBL" id="SLZQ01000008">
    <property type="protein sequence ID" value="TCS36017.1"/>
    <property type="molecule type" value="Genomic_DNA"/>
</dbReference>
<dbReference type="RefSeq" id="WP_132259281.1">
    <property type="nucleotide sequence ID" value="NZ_SLZQ01000008.1"/>
</dbReference>
<dbReference type="Pfam" id="PF11162">
    <property type="entry name" value="DUF2946"/>
    <property type="match status" value="1"/>
</dbReference>
<comment type="caution">
    <text evidence="2">The sequence shown here is derived from an EMBL/GenBank/DDBJ whole genome shotgun (WGS) entry which is preliminary data.</text>
</comment>